<evidence type="ECO:0000256" key="8">
    <source>
        <dbReference type="ARBA" id="ARBA00022824"/>
    </source>
</evidence>
<feature type="signal peptide" evidence="13">
    <location>
        <begin position="1"/>
        <end position="17"/>
    </location>
</feature>
<sequence length="353" mass="39494">MNKFVIIAALFVAQCCSQQLHVKHAPSYIVFQQQTDDTPISSSDLHKVLSGPLGLDKSNPIIQSKSVLKKPKANVLLTVVTHKDQQLPLDSQTSFKVDWDVPFVDVEHMMNNLQAKFLDKDPLMLDLVSKDQFFDVKTSSDLFQSLPSSMRSAHDRLLDSDSFLAKIGKPLQSSPLNVSYSSDGILLGELQVLSDAIATLNKNSATLKTKTPDLLSFTLTGLKSVGEEHGADSVQSRAAVELFRTHLNKLTEDLKSFYKNNVLVEVLVVPNVDTAKVRKTRSLMAAKTFDPNKLNLEIDWYKDYPASFNIVIWLIIILAITVFFVAYGIWNMNPNLESILYRVPQDELAKKIN</sequence>
<dbReference type="InterPro" id="IPR012493">
    <property type="entry name" value="Renin_rcpt"/>
</dbReference>
<dbReference type="GeneID" id="106050663"/>
<evidence type="ECO:0000256" key="6">
    <source>
        <dbReference type="ARBA" id="ARBA00022692"/>
    </source>
</evidence>
<dbReference type="OrthoDB" id="7866065at2759"/>
<evidence type="ECO:0000256" key="7">
    <source>
        <dbReference type="ARBA" id="ARBA00022729"/>
    </source>
</evidence>
<dbReference type="Pfam" id="PF25294">
    <property type="entry name" value="RENR_N"/>
    <property type="match status" value="1"/>
</dbReference>
<evidence type="ECO:0000259" key="14">
    <source>
        <dbReference type="Pfam" id="PF07850"/>
    </source>
</evidence>
<dbReference type="InterPro" id="IPR057318">
    <property type="entry name" value="RENR_N"/>
</dbReference>
<accession>A0A9U8DUT2</accession>
<keyword evidence="7 13" id="KW-0732">Signal</keyword>
<dbReference type="AlphaFoldDB" id="A0A9U8DUT2"/>
<reference evidence="17" key="1">
    <citation type="submission" date="2025-08" db="UniProtKB">
        <authorList>
            <consortium name="RefSeq"/>
        </authorList>
    </citation>
    <scope>IDENTIFICATION</scope>
</reference>
<keyword evidence="6 12" id="KW-0812">Transmembrane</keyword>
<keyword evidence="16" id="KW-1185">Reference proteome</keyword>
<evidence type="ECO:0000256" key="11">
    <source>
        <dbReference type="ARBA" id="ARBA00023170"/>
    </source>
</evidence>
<evidence type="ECO:0000313" key="16">
    <source>
        <dbReference type="Proteomes" id="UP001165740"/>
    </source>
</evidence>
<dbReference type="GO" id="GO:0005789">
    <property type="term" value="C:endoplasmic reticulum membrane"/>
    <property type="evidence" value="ECO:0007669"/>
    <property type="project" value="UniProtKB-SubCell"/>
</dbReference>
<dbReference type="PANTHER" id="PTHR13351:SF1">
    <property type="entry name" value="RENIN RECEPTOR"/>
    <property type="match status" value="1"/>
</dbReference>
<keyword evidence="8" id="KW-0256">Endoplasmic reticulum</keyword>
<dbReference type="Proteomes" id="UP001165740">
    <property type="component" value="Chromosome 15"/>
</dbReference>
<evidence type="ECO:0000313" key="17">
    <source>
        <dbReference type="RefSeq" id="XP_013061146.2"/>
    </source>
</evidence>
<dbReference type="Pfam" id="PF07850">
    <property type="entry name" value="Renin_r"/>
    <property type="match status" value="1"/>
</dbReference>
<feature type="transmembrane region" description="Helical" evidence="12">
    <location>
        <begin position="310"/>
        <end position="330"/>
    </location>
</feature>
<keyword evidence="4" id="KW-1003">Cell membrane</keyword>
<name>A0A9U8DUT2_BIOGL</name>
<evidence type="ECO:0000259" key="15">
    <source>
        <dbReference type="Pfam" id="PF25294"/>
    </source>
</evidence>
<feature type="domain" description="Renin receptor-like C-terminal transmembrane spanning segment" evidence="14">
    <location>
        <begin position="279"/>
        <end position="344"/>
    </location>
</feature>
<evidence type="ECO:0000256" key="12">
    <source>
        <dbReference type="SAM" id="Phobius"/>
    </source>
</evidence>
<feature type="domain" description="Renin receptor N-terminal" evidence="15">
    <location>
        <begin position="16"/>
        <end position="270"/>
    </location>
</feature>
<evidence type="ECO:0000256" key="13">
    <source>
        <dbReference type="SAM" id="SignalP"/>
    </source>
</evidence>
<dbReference type="GO" id="GO:0009897">
    <property type="term" value="C:external side of plasma membrane"/>
    <property type="evidence" value="ECO:0007669"/>
    <property type="project" value="TreeGrafter"/>
</dbReference>
<dbReference type="GO" id="GO:0031982">
    <property type="term" value="C:vesicle"/>
    <property type="evidence" value="ECO:0007669"/>
    <property type="project" value="UniProtKB-SubCell"/>
</dbReference>
<keyword evidence="5" id="KW-0165">Cleavage on pair of basic residues</keyword>
<evidence type="ECO:0000256" key="5">
    <source>
        <dbReference type="ARBA" id="ARBA00022685"/>
    </source>
</evidence>
<feature type="chain" id="PRO_5040995100" evidence="13">
    <location>
        <begin position="18"/>
        <end position="353"/>
    </location>
</feature>
<evidence type="ECO:0000256" key="9">
    <source>
        <dbReference type="ARBA" id="ARBA00022989"/>
    </source>
</evidence>
<dbReference type="KEGG" id="bgt:106050663"/>
<dbReference type="GO" id="GO:0030177">
    <property type="term" value="P:positive regulation of Wnt signaling pathway"/>
    <property type="evidence" value="ECO:0007669"/>
    <property type="project" value="TreeGrafter"/>
</dbReference>
<keyword evidence="11" id="KW-0675">Receptor</keyword>
<evidence type="ECO:0000256" key="10">
    <source>
        <dbReference type="ARBA" id="ARBA00023136"/>
    </source>
</evidence>
<protein>
    <submittedName>
        <fullName evidence="17">Renin receptor-like</fullName>
    </submittedName>
</protein>
<organism evidence="16 17">
    <name type="scientific">Biomphalaria glabrata</name>
    <name type="common">Bloodfluke planorb</name>
    <name type="synonym">Freshwater snail</name>
    <dbReference type="NCBI Taxonomy" id="6526"/>
    <lineage>
        <taxon>Eukaryota</taxon>
        <taxon>Metazoa</taxon>
        <taxon>Spiralia</taxon>
        <taxon>Lophotrochozoa</taxon>
        <taxon>Mollusca</taxon>
        <taxon>Gastropoda</taxon>
        <taxon>Heterobranchia</taxon>
        <taxon>Euthyneura</taxon>
        <taxon>Panpulmonata</taxon>
        <taxon>Hygrophila</taxon>
        <taxon>Lymnaeoidea</taxon>
        <taxon>Planorbidae</taxon>
        <taxon>Biomphalaria</taxon>
    </lineage>
</organism>
<keyword evidence="10 12" id="KW-0472">Membrane</keyword>
<dbReference type="RefSeq" id="XP_013061146.2">
    <property type="nucleotide sequence ID" value="XM_013205692.2"/>
</dbReference>
<dbReference type="InterPro" id="IPR056780">
    <property type="entry name" value="Renin_r_C"/>
</dbReference>
<evidence type="ECO:0000256" key="4">
    <source>
        <dbReference type="ARBA" id="ARBA00022475"/>
    </source>
</evidence>
<evidence type="ECO:0000256" key="2">
    <source>
        <dbReference type="ARBA" id="ARBA00004251"/>
    </source>
</evidence>
<proteinExistence type="predicted"/>
<evidence type="ECO:0000256" key="1">
    <source>
        <dbReference type="ARBA" id="ARBA00004115"/>
    </source>
</evidence>
<dbReference type="PANTHER" id="PTHR13351">
    <property type="entry name" value="RENIN RECEPTOR"/>
    <property type="match status" value="1"/>
</dbReference>
<dbReference type="GO" id="GO:0038023">
    <property type="term" value="F:signaling receptor activity"/>
    <property type="evidence" value="ECO:0007669"/>
    <property type="project" value="InterPro"/>
</dbReference>
<keyword evidence="9 12" id="KW-1133">Transmembrane helix</keyword>
<dbReference type="OMA" id="SKMISHT"/>
<comment type="subcellular location">
    <subcellularLocation>
        <location evidence="2">Cell membrane</location>
        <topology evidence="2">Single-pass type I membrane protein</topology>
    </subcellularLocation>
    <subcellularLocation>
        <location evidence="1">Endoplasmic reticulum membrane</location>
        <topology evidence="1">Single-pass type I membrane protein</topology>
    </subcellularLocation>
    <subcellularLocation>
        <location evidence="3">Vesicle</location>
    </subcellularLocation>
</comment>
<dbReference type="GO" id="GO:0098588">
    <property type="term" value="C:bounding membrane of organelle"/>
    <property type="evidence" value="ECO:0007669"/>
    <property type="project" value="UniProtKB-ARBA"/>
</dbReference>
<evidence type="ECO:0000256" key="3">
    <source>
        <dbReference type="ARBA" id="ARBA00004373"/>
    </source>
</evidence>
<gene>
    <name evidence="17" type="primary">LOC106050663</name>
</gene>